<dbReference type="InterPro" id="IPR011009">
    <property type="entry name" value="Kinase-like_dom_sf"/>
</dbReference>
<reference evidence="2" key="2">
    <citation type="submission" date="2020-09" db="EMBL/GenBank/DDBJ databases">
        <authorList>
            <person name="Sun Q."/>
            <person name="Zhou Y."/>
        </authorList>
    </citation>
    <scope>NUCLEOTIDE SEQUENCE</scope>
    <source>
        <strain evidence="2">CGMCC 1.12153</strain>
    </source>
</reference>
<name>A0A917BB91_HALAA</name>
<keyword evidence="3" id="KW-1185">Reference proteome</keyword>
<feature type="domain" description="Aminoglycoside phosphotransferase" evidence="1">
    <location>
        <begin position="34"/>
        <end position="259"/>
    </location>
</feature>
<evidence type="ECO:0000313" key="2">
    <source>
        <dbReference type="EMBL" id="GGF29724.1"/>
    </source>
</evidence>
<proteinExistence type="predicted"/>
<dbReference type="SUPFAM" id="SSF56112">
    <property type="entry name" value="Protein kinase-like (PK-like)"/>
    <property type="match status" value="1"/>
</dbReference>
<dbReference type="PANTHER" id="PTHR47829:SF1">
    <property type="entry name" value="HAD FAMILY PHOSPHATASE"/>
    <property type="match status" value="1"/>
</dbReference>
<dbReference type="Proteomes" id="UP000660110">
    <property type="component" value="Unassembled WGS sequence"/>
</dbReference>
<dbReference type="Pfam" id="PF01636">
    <property type="entry name" value="APH"/>
    <property type="match status" value="1"/>
</dbReference>
<dbReference type="InterPro" id="IPR002575">
    <property type="entry name" value="Aminoglycoside_PTrfase"/>
</dbReference>
<gene>
    <name evidence="2" type="ORF">GCM10010954_31070</name>
</gene>
<evidence type="ECO:0000259" key="1">
    <source>
        <dbReference type="Pfam" id="PF01636"/>
    </source>
</evidence>
<reference evidence="2" key="1">
    <citation type="journal article" date="2014" name="Int. J. Syst. Evol. Microbiol.">
        <title>Complete genome sequence of Corynebacterium casei LMG S-19264T (=DSM 44701T), isolated from a smear-ripened cheese.</title>
        <authorList>
            <consortium name="US DOE Joint Genome Institute (JGI-PGF)"/>
            <person name="Walter F."/>
            <person name="Albersmeier A."/>
            <person name="Kalinowski J."/>
            <person name="Ruckert C."/>
        </authorList>
    </citation>
    <scope>NUCLEOTIDE SEQUENCE</scope>
    <source>
        <strain evidence="2">CGMCC 1.12153</strain>
    </source>
</reference>
<dbReference type="AlphaFoldDB" id="A0A917BB91"/>
<dbReference type="Gene3D" id="3.90.1200.10">
    <property type="match status" value="1"/>
</dbReference>
<dbReference type="PANTHER" id="PTHR47829">
    <property type="entry name" value="HYDROLASE, PUTATIVE (AFU_ORTHOLOGUE AFUA_1G12880)-RELATED"/>
    <property type="match status" value="1"/>
</dbReference>
<dbReference type="InterPro" id="IPR041726">
    <property type="entry name" value="ACAD10_11_N"/>
</dbReference>
<dbReference type="CDD" id="cd05154">
    <property type="entry name" value="ACAD10_11_N-like"/>
    <property type="match status" value="1"/>
</dbReference>
<accession>A0A917BB91</accession>
<dbReference type="InterPro" id="IPR052898">
    <property type="entry name" value="ACAD10-like"/>
</dbReference>
<comment type="caution">
    <text evidence="2">The sequence shown here is derived from an EMBL/GenBank/DDBJ whole genome shotgun (WGS) entry which is preliminary data.</text>
</comment>
<evidence type="ECO:0000313" key="3">
    <source>
        <dbReference type="Proteomes" id="UP000660110"/>
    </source>
</evidence>
<dbReference type="RefSeq" id="WP_188378432.1">
    <property type="nucleotide sequence ID" value="NZ_BMEL01000004.1"/>
</dbReference>
<protein>
    <submittedName>
        <fullName evidence="2">Aminoglycoside phosphotransferase</fullName>
    </submittedName>
</protein>
<sequence length="348" mass="40314">MAELTKQDREEINWDGVKRLLERQIPEAKGELKVRRFSAGYSNITYSIEVGDWKGVLRRPPFGEIPPRAHDMEREFKILEKIHPVFPLAPKPYVYSENPSLMDKHFYVMELKDGVVIDDQLPAHYEDIEGIRKIVSEAVVDSLVKLHSIDIYEHQLDDLGKPDGFLERQVKGWIKRYNRAKTHDYVGVEEVETWLLQQLPESPFPTLVHNDFKLNNMMFSKEQPGEVTGVFDWELSTIGDPLTDVGAALAYWTEPEDPDTGLTAVTKEEGFLTRKQMLELYAERSGRDVSQINFYLVFSFYKIASILQQIYARWSSGELQDDRFANLDQGISNLMKKAEEARRHPIYT</sequence>
<dbReference type="Gene3D" id="3.30.200.20">
    <property type="entry name" value="Phosphorylase Kinase, domain 1"/>
    <property type="match status" value="1"/>
</dbReference>
<dbReference type="EMBL" id="BMEL01000004">
    <property type="protein sequence ID" value="GGF29724.1"/>
    <property type="molecule type" value="Genomic_DNA"/>
</dbReference>
<organism evidence="2 3">
    <name type="scientific">Halobacillus andaensis</name>
    <dbReference type="NCBI Taxonomy" id="1176239"/>
    <lineage>
        <taxon>Bacteria</taxon>
        <taxon>Bacillati</taxon>
        <taxon>Bacillota</taxon>
        <taxon>Bacilli</taxon>
        <taxon>Bacillales</taxon>
        <taxon>Bacillaceae</taxon>
        <taxon>Halobacillus</taxon>
    </lineage>
</organism>